<sequence length="60" mass="6920">MIPIRVVTQSHAGTAKHVGHRLIELLKCTPIRSLSDSKFIDHFMIVYRRVRLSGRAYRST</sequence>
<accession>A0A0C2WMQ1</accession>
<feature type="non-terminal residue" evidence="1">
    <location>
        <position position="1"/>
    </location>
</feature>
<dbReference type="HOGENOM" id="CLU_2941230_0_0_1"/>
<evidence type="ECO:0000313" key="1">
    <source>
        <dbReference type="EMBL" id="KIL57488.1"/>
    </source>
</evidence>
<gene>
    <name evidence="1" type="ORF">M378DRAFT_171677</name>
</gene>
<keyword evidence="2" id="KW-1185">Reference proteome</keyword>
<organism evidence="1 2">
    <name type="scientific">Amanita muscaria (strain Koide BX008)</name>
    <dbReference type="NCBI Taxonomy" id="946122"/>
    <lineage>
        <taxon>Eukaryota</taxon>
        <taxon>Fungi</taxon>
        <taxon>Dikarya</taxon>
        <taxon>Basidiomycota</taxon>
        <taxon>Agaricomycotina</taxon>
        <taxon>Agaricomycetes</taxon>
        <taxon>Agaricomycetidae</taxon>
        <taxon>Agaricales</taxon>
        <taxon>Pluteineae</taxon>
        <taxon>Amanitaceae</taxon>
        <taxon>Amanita</taxon>
    </lineage>
</organism>
<reference evidence="1 2" key="1">
    <citation type="submission" date="2014-04" db="EMBL/GenBank/DDBJ databases">
        <title>Evolutionary Origins and Diversification of the Mycorrhizal Mutualists.</title>
        <authorList>
            <consortium name="DOE Joint Genome Institute"/>
            <consortium name="Mycorrhizal Genomics Consortium"/>
            <person name="Kohler A."/>
            <person name="Kuo A."/>
            <person name="Nagy L.G."/>
            <person name="Floudas D."/>
            <person name="Copeland A."/>
            <person name="Barry K.W."/>
            <person name="Cichocki N."/>
            <person name="Veneault-Fourrey C."/>
            <person name="LaButti K."/>
            <person name="Lindquist E.A."/>
            <person name="Lipzen A."/>
            <person name="Lundell T."/>
            <person name="Morin E."/>
            <person name="Murat C."/>
            <person name="Riley R."/>
            <person name="Ohm R."/>
            <person name="Sun H."/>
            <person name="Tunlid A."/>
            <person name="Henrissat B."/>
            <person name="Grigoriev I.V."/>
            <person name="Hibbett D.S."/>
            <person name="Martin F."/>
        </authorList>
    </citation>
    <scope>NUCLEOTIDE SEQUENCE [LARGE SCALE GENOMIC DNA]</scope>
    <source>
        <strain evidence="1 2">Koide BX008</strain>
    </source>
</reference>
<protein>
    <submittedName>
        <fullName evidence="1">Uncharacterized protein</fullName>
    </submittedName>
</protein>
<name>A0A0C2WMQ1_AMAMK</name>
<dbReference type="AlphaFoldDB" id="A0A0C2WMQ1"/>
<evidence type="ECO:0000313" key="2">
    <source>
        <dbReference type="Proteomes" id="UP000054549"/>
    </source>
</evidence>
<proteinExistence type="predicted"/>
<dbReference type="EMBL" id="KN818367">
    <property type="protein sequence ID" value="KIL57488.1"/>
    <property type="molecule type" value="Genomic_DNA"/>
</dbReference>
<dbReference type="InParanoid" id="A0A0C2WMQ1"/>
<dbReference type="Proteomes" id="UP000054549">
    <property type="component" value="Unassembled WGS sequence"/>
</dbReference>